<evidence type="ECO:0000256" key="4">
    <source>
        <dbReference type="ARBA" id="ARBA00023239"/>
    </source>
</evidence>
<dbReference type="Gene3D" id="3.90.1590.10">
    <property type="entry name" value="glutathione-dependent formaldehyde- activating enzyme (gfa)"/>
    <property type="match status" value="1"/>
</dbReference>
<comment type="caution">
    <text evidence="6">The sequence shown here is derived from an EMBL/GenBank/DDBJ whole genome shotgun (WGS) entry which is preliminary data.</text>
</comment>
<dbReference type="RefSeq" id="XP_043145431.1">
    <property type="nucleotide sequence ID" value="XM_043289496.1"/>
</dbReference>
<dbReference type="GO" id="GO:0016846">
    <property type="term" value="F:carbon-sulfur lyase activity"/>
    <property type="evidence" value="ECO:0007669"/>
    <property type="project" value="InterPro"/>
</dbReference>
<dbReference type="PROSITE" id="PS51891">
    <property type="entry name" value="CENP_V_GFA"/>
    <property type="match status" value="1"/>
</dbReference>
<dbReference type="PANTHER" id="PTHR33337">
    <property type="entry name" value="GFA DOMAIN-CONTAINING PROTEIN"/>
    <property type="match status" value="1"/>
</dbReference>
<reference evidence="6" key="2">
    <citation type="submission" date="2021-01" db="EMBL/GenBank/DDBJ databases">
        <title>Pan-genome distribution and transcriptional activeness of fungal secondary metabolism genes in Aspergillus section Fumigati.</title>
        <authorList>
            <person name="Takahashi H."/>
            <person name="Umemura M."/>
            <person name="Ninomiya A."/>
            <person name="Kusuya Y."/>
            <person name="Urayama S."/>
            <person name="Shimizu M."/>
            <person name="Watanabe A."/>
            <person name="Kamei K."/>
            <person name="Yaguchi T."/>
            <person name="Hagiwara D."/>
        </authorList>
    </citation>
    <scope>NUCLEOTIDE SEQUENCE</scope>
    <source>
        <strain evidence="6">IFM 46973</strain>
    </source>
</reference>
<keyword evidence="4" id="KW-0456">Lyase</keyword>
<dbReference type="EMBL" id="BBXM02000003">
    <property type="protein sequence ID" value="GIC88165.1"/>
    <property type="molecule type" value="Genomic_DNA"/>
</dbReference>
<dbReference type="SUPFAM" id="SSF51316">
    <property type="entry name" value="Mss4-like"/>
    <property type="match status" value="1"/>
</dbReference>
<name>A0A8E0UZX6_9EURO</name>
<sequence length="136" mass="14853">MYVGHCYCGASRVEINCEPVAVGLCHCLDCRKVSGSTNALNWFIPSEQMTASGPLKTFSKTLDHGNDIVNTFCSDCGTTLFREGQAMPGTRFLKAGILDDPTCLNTFKPQGEIFVSRRVNWLSPVPGASQKQELFA</sequence>
<accession>A0A8E0UZX6</accession>
<feature type="domain" description="CENP-V/GFA" evidence="5">
    <location>
        <begin position="2"/>
        <end position="108"/>
    </location>
</feature>
<evidence type="ECO:0000313" key="7">
    <source>
        <dbReference type="Proteomes" id="UP000036893"/>
    </source>
</evidence>
<keyword evidence="2" id="KW-0479">Metal-binding</keyword>
<evidence type="ECO:0000256" key="1">
    <source>
        <dbReference type="ARBA" id="ARBA00005495"/>
    </source>
</evidence>
<dbReference type="InterPro" id="IPR011057">
    <property type="entry name" value="Mss4-like_sf"/>
</dbReference>
<dbReference type="PANTHER" id="PTHR33337:SF30">
    <property type="entry name" value="DUF636 DOMAIN PROTEIN (AFU_ORTHOLOGUE AFUA_1G03180)"/>
    <property type="match status" value="1"/>
</dbReference>
<dbReference type="Pfam" id="PF04828">
    <property type="entry name" value="GFA"/>
    <property type="match status" value="1"/>
</dbReference>
<gene>
    <name evidence="6" type="ORF">Aud_004556</name>
</gene>
<evidence type="ECO:0000313" key="6">
    <source>
        <dbReference type="EMBL" id="GIC88165.1"/>
    </source>
</evidence>
<protein>
    <recommendedName>
        <fullName evidence="5">CENP-V/GFA domain-containing protein</fullName>
    </recommendedName>
</protein>
<proteinExistence type="inferred from homology"/>
<dbReference type="InterPro" id="IPR006913">
    <property type="entry name" value="CENP-V/GFA"/>
</dbReference>
<evidence type="ECO:0000259" key="5">
    <source>
        <dbReference type="PROSITE" id="PS51891"/>
    </source>
</evidence>
<dbReference type="GO" id="GO:0046872">
    <property type="term" value="F:metal ion binding"/>
    <property type="evidence" value="ECO:0007669"/>
    <property type="project" value="UniProtKB-KW"/>
</dbReference>
<evidence type="ECO:0000256" key="2">
    <source>
        <dbReference type="ARBA" id="ARBA00022723"/>
    </source>
</evidence>
<dbReference type="Proteomes" id="UP000036893">
    <property type="component" value="Unassembled WGS sequence"/>
</dbReference>
<dbReference type="GeneID" id="66992032"/>
<comment type="similarity">
    <text evidence="1">Belongs to the Gfa family.</text>
</comment>
<keyword evidence="3" id="KW-0862">Zinc</keyword>
<reference evidence="6" key="1">
    <citation type="journal article" date="2015" name="Genome Announc.">
        <title>Draft Genome Sequence of the Pathogenic Filamentous Fungus Aspergillus udagawae Strain IFM 46973T.</title>
        <authorList>
            <person name="Kusuya Y."/>
            <person name="Takahashi-Nakaguchi A."/>
            <person name="Takahashi H."/>
            <person name="Yaguchi T."/>
        </authorList>
    </citation>
    <scope>NUCLEOTIDE SEQUENCE</scope>
    <source>
        <strain evidence="6">IFM 46973</strain>
    </source>
</reference>
<dbReference type="AlphaFoldDB" id="A0A8E0UZX6"/>
<organism evidence="6 7">
    <name type="scientific">Aspergillus udagawae</name>
    <dbReference type="NCBI Taxonomy" id="91492"/>
    <lineage>
        <taxon>Eukaryota</taxon>
        <taxon>Fungi</taxon>
        <taxon>Dikarya</taxon>
        <taxon>Ascomycota</taxon>
        <taxon>Pezizomycotina</taxon>
        <taxon>Eurotiomycetes</taxon>
        <taxon>Eurotiomycetidae</taxon>
        <taxon>Eurotiales</taxon>
        <taxon>Aspergillaceae</taxon>
        <taxon>Aspergillus</taxon>
        <taxon>Aspergillus subgen. Fumigati</taxon>
    </lineage>
</organism>
<evidence type="ECO:0000256" key="3">
    <source>
        <dbReference type="ARBA" id="ARBA00022833"/>
    </source>
</evidence>